<evidence type="ECO:0000313" key="2">
    <source>
        <dbReference type="Proteomes" id="UP001149074"/>
    </source>
</evidence>
<proteinExistence type="predicted"/>
<dbReference type="GeneID" id="81359168"/>
<sequence length="305" mass="33876">MPRNDGQSYFLYGYGKKPAQLRLGHLCFGHYSEATDDSLWYFPGEDLDAAGLAKCADVFNIDNQIFGTDPSIKISTDLNALDLITVGSSFSKSRAMFVYAKTGRKIELKEYVPIQKTILIKDSCKKTLERWLVVANPSLKTLFTSPKIWYLTGFYELEDTLSFSSTKSTFGARGGISAELLSLLGAPAGASAAAETAKSQFQSVQIKEPLVWAARYQLLDAKYLHFKKGEPKPGKLVELGRKALYSDGTVRGPGDVANYAELSLLESETDLNTEGPPTESDEYWKAIKKAQHKWEKREDSRKSPI</sequence>
<keyword evidence="2" id="KW-1185">Reference proteome</keyword>
<dbReference type="Proteomes" id="UP001149074">
    <property type="component" value="Unassembled WGS sequence"/>
</dbReference>
<dbReference type="AlphaFoldDB" id="A0A9W9EVY5"/>
<dbReference type="EMBL" id="JAPQKI010000009">
    <property type="protein sequence ID" value="KAJ5089013.1"/>
    <property type="molecule type" value="Genomic_DNA"/>
</dbReference>
<reference evidence="1" key="1">
    <citation type="submission" date="2022-11" db="EMBL/GenBank/DDBJ databases">
        <authorList>
            <person name="Petersen C."/>
        </authorList>
    </citation>
    <scope>NUCLEOTIDE SEQUENCE</scope>
    <source>
        <strain evidence="1">IBT 30761</strain>
    </source>
</reference>
<dbReference type="RefSeq" id="XP_056470995.1">
    <property type="nucleotide sequence ID" value="XM_056620189.1"/>
</dbReference>
<dbReference type="OrthoDB" id="4670414at2759"/>
<evidence type="ECO:0000313" key="1">
    <source>
        <dbReference type="EMBL" id="KAJ5089013.1"/>
    </source>
</evidence>
<protein>
    <submittedName>
        <fullName evidence="1">Uncharacterized protein</fullName>
    </submittedName>
</protein>
<reference evidence="1" key="2">
    <citation type="journal article" date="2023" name="IMA Fungus">
        <title>Comparative genomic study of the Penicillium genus elucidates a diverse pangenome and 15 lateral gene transfer events.</title>
        <authorList>
            <person name="Petersen C."/>
            <person name="Sorensen T."/>
            <person name="Nielsen M.R."/>
            <person name="Sondergaard T.E."/>
            <person name="Sorensen J.L."/>
            <person name="Fitzpatrick D.A."/>
            <person name="Frisvad J.C."/>
            <person name="Nielsen K.L."/>
        </authorList>
    </citation>
    <scope>NUCLEOTIDE SEQUENCE</scope>
    <source>
        <strain evidence="1">IBT 30761</strain>
    </source>
</reference>
<name>A0A9W9EVY5_9EURO</name>
<gene>
    <name evidence="1" type="ORF">N7532_007697</name>
</gene>
<accession>A0A9W9EVY5</accession>
<organism evidence="1 2">
    <name type="scientific">Penicillium argentinense</name>
    <dbReference type="NCBI Taxonomy" id="1131581"/>
    <lineage>
        <taxon>Eukaryota</taxon>
        <taxon>Fungi</taxon>
        <taxon>Dikarya</taxon>
        <taxon>Ascomycota</taxon>
        <taxon>Pezizomycotina</taxon>
        <taxon>Eurotiomycetes</taxon>
        <taxon>Eurotiomycetidae</taxon>
        <taxon>Eurotiales</taxon>
        <taxon>Aspergillaceae</taxon>
        <taxon>Penicillium</taxon>
    </lineage>
</organism>
<comment type="caution">
    <text evidence="1">The sequence shown here is derived from an EMBL/GenBank/DDBJ whole genome shotgun (WGS) entry which is preliminary data.</text>
</comment>